<reference evidence="3 4" key="1">
    <citation type="submission" date="2018-06" db="EMBL/GenBank/DDBJ databases">
        <authorList>
            <consortium name="Pathogen Informatics"/>
            <person name="Doyle S."/>
        </authorList>
    </citation>
    <scope>NUCLEOTIDE SEQUENCE [LARGE SCALE GENOMIC DNA]</scope>
    <source>
        <strain evidence="3 4">NCTC7023</strain>
    </source>
</reference>
<dbReference type="Proteomes" id="UP000255476">
    <property type="component" value="Unassembled WGS sequence"/>
</dbReference>
<dbReference type="RefSeq" id="WP_111677774.1">
    <property type="nucleotide sequence ID" value="NZ_LS483325.1"/>
</dbReference>
<feature type="region of interest" description="Disordered" evidence="2">
    <location>
        <begin position="50"/>
        <end position="84"/>
    </location>
</feature>
<evidence type="ECO:0000256" key="2">
    <source>
        <dbReference type="SAM" id="MobiDB-lite"/>
    </source>
</evidence>
<evidence type="ECO:0000313" key="4">
    <source>
        <dbReference type="Proteomes" id="UP000255476"/>
    </source>
</evidence>
<proteinExistence type="predicted"/>
<dbReference type="AlphaFoldDB" id="A0AAX2LGV0"/>
<evidence type="ECO:0000256" key="1">
    <source>
        <dbReference type="ARBA" id="ARBA00022729"/>
    </source>
</evidence>
<keyword evidence="1" id="KW-0732">Signal</keyword>
<gene>
    <name evidence="3" type="primary">sfs</name>
    <name evidence="3" type="ORF">NCTC7023_00181</name>
</gene>
<dbReference type="InterPro" id="IPR022263">
    <property type="entry name" value="KxYKxGKxW"/>
</dbReference>
<dbReference type="NCBIfam" id="TIGR03715">
    <property type="entry name" value="KxYKxGKxW"/>
    <property type="match status" value="1"/>
</dbReference>
<name>A0AAX2LGV0_STRSZ</name>
<organism evidence="3 4">
    <name type="scientific">Streptococcus equi subsp. zooepidemicus</name>
    <dbReference type="NCBI Taxonomy" id="40041"/>
    <lineage>
        <taxon>Bacteria</taxon>
        <taxon>Bacillati</taxon>
        <taxon>Bacillota</taxon>
        <taxon>Bacilli</taxon>
        <taxon>Lactobacillales</taxon>
        <taxon>Streptococcaceae</taxon>
        <taxon>Streptococcus</taxon>
    </lineage>
</organism>
<comment type="caution">
    <text evidence="3">The sequence shown here is derived from an EMBL/GenBank/DDBJ whole genome shotgun (WGS) entry which is preliminary data.</text>
</comment>
<accession>A0AAX2LGV0</accession>
<dbReference type="EMBL" id="UHHT01000001">
    <property type="protein sequence ID" value="SUO79877.1"/>
    <property type="molecule type" value="Genomic_DNA"/>
</dbReference>
<evidence type="ECO:0000313" key="3">
    <source>
        <dbReference type="EMBL" id="SUO79877.1"/>
    </source>
</evidence>
<sequence length="84" mass="8611">MKKIEGRFRTWKSKKQWLFAGTVVTAGLLFSALASALLLGSGFGSQRVGHPDNHQVGLSGDNGGQRLSGLGGSNGGSQLPGLSG</sequence>
<protein>
    <submittedName>
        <fullName evidence="3">Fibronectin-binding protein Sfs</fullName>
    </submittedName>
</protein>